<dbReference type="SUPFAM" id="SSF51658">
    <property type="entry name" value="Xylose isomerase-like"/>
    <property type="match status" value="1"/>
</dbReference>
<comment type="pathway">
    <text evidence="3 9">Carbohydrate metabolism; pentose and glucuronate interconversion.</text>
</comment>
<evidence type="ECO:0000256" key="9">
    <source>
        <dbReference type="HAMAP-Rule" id="MF_00106"/>
    </source>
</evidence>
<dbReference type="Proteomes" id="UP000824136">
    <property type="component" value="Unassembled WGS sequence"/>
</dbReference>
<reference evidence="10" key="1">
    <citation type="submission" date="2020-10" db="EMBL/GenBank/DDBJ databases">
        <authorList>
            <person name="Gilroy R."/>
        </authorList>
    </citation>
    <scope>NUCLEOTIDE SEQUENCE</scope>
    <source>
        <strain evidence="10">CHK33-4379</strain>
    </source>
</reference>
<protein>
    <recommendedName>
        <fullName evidence="5 9">Mannonate dehydratase</fullName>
        <ecNumber evidence="5 9">4.2.1.8</ecNumber>
    </recommendedName>
    <alternativeName>
        <fullName evidence="9">D-mannonate hydro-lyase</fullName>
    </alternativeName>
</protein>
<evidence type="ECO:0000256" key="7">
    <source>
        <dbReference type="ARBA" id="ARBA00023211"/>
    </source>
</evidence>
<gene>
    <name evidence="9" type="primary">uxuA</name>
    <name evidence="10" type="ORF">IAC39_04860</name>
</gene>
<evidence type="ECO:0000313" key="10">
    <source>
        <dbReference type="EMBL" id="HIT59020.1"/>
    </source>
</evidence>
<evidence type="ECO:0000256" key="3">
    <source>
        <dbReference type="ARBA" id="ARBA00004892"/>
    </source>
</evidence>
<dbReference type="GO" id="GO:0008198">
    <property type="term" value="F:ferrous iron binding"/>
    <property type="evidence" value="ECO:0007669"/>
    <property type="project" value="TreeGrafter"/>
</dbReference>
<dbReference type="PIRSF" id="PIRSF016049">
    <property type="entry name" value="Man_dehyd"/>
    <property type="match status" value="1"/>
</dbReference>
<dbReference type="Pfam" id="PF03786">
    <property type="entry name" value="UxuA"/>
    <property type="match status" value="1"/>
</dbReference>
<comment type="catalytic activity">
    <reaction evidence="1 9">
        <text>D-mannonate = 2-dehydro-3-deoxy-D-gluconate + H2O</text>
        <dbReference type="Rhea" id="RHEA:20097"/>
        <dbReference type="ChEBI" id="CHEBI:15377"/>
        <dbReference type="ChEBI" id="CHEBI:17767"/>
        <dbReference type="ChEBI" id="CHEBI:57990"/>
        <dbReference type="EC" id="4.2.1.8"/>
    </reaction>
</comment>
<dbReference type="Gene3D" id="3.20.20.150">
    <property type="entry name" value="Divalent-metal-dependent TIM barrel enzymes"/>
    <property type="match status" value="1"/>
</dbReference>
<dbReference type="EMBL" id="DVLL01000019">
    <property type="protein sequence ID" value="HIT59020.1"/>
    <property type="molecule type" value="Genomic_DNA"/>
</dbReference>
<accession>A0A9D1GV40</accession>
<dbReference type="EC" id="4.2.1.8" evidence="5 9"/>
<keyword evidence="7 9" id="KW-0464">Manganese</keyword>
<dbReference type="HAMAP" id="MF_00106">
    <property type="entry name" value="UxuA"/>
    <property type="match status" value="1"/>
</dbReference>
<dbReference type="PANTHER" id="PTHR30387">
    <property type="entry name" value="MANNONATE DEHYDRATASE"/>
    <property type="match status" value="1"/>
</dbReference>
<keyword evidence="6 9" id="KW-0408">Iron</keyword>
<dbReference type="InterPro" id="IPR036237">
    <property type="entry name" value="Xyl_isomerase-like_sf"/>
</dbReference>
<evidence type="ECO:0000256" key="6">
    <source>
        <dbReference type="ARBA" id="ARBA00023004"/>
    </source>
</evidence>
<comment type="cofactor">
    <cofactor evidence="9">
        <name>Fe(2+)</name>
        <dbReference type="ChEBI" id="CHEBI:29033"/>
    </cofactor>
    <cofactor evidence="9">
        <name>Mn(2+)</name>
        <dbReference type="ChEBI" id="CHEBI:29035"/>
    </cofactor>
</comment>
<evidence type="ECO:0000313" key="11">
    <source>
        <dbReference type="Proteomes" id="UP000824136"/>
    </source>
</evidence>
<comment type="caution">
    <text evidence="10">The sequence shown here is derived from an EMBL/GenBank/DDBJ whole genome shotgun (WGS) entry which is preliminary data.</text>
</comment>
<dbReference type="InterPro" id="IPR004628">
    <property type="entry name" value="Man_deHydtase"/>
</dbReference>
<dbReference type="GO" id="GO:0030145">
    <property type="term" value="F:manganese ion binding"/>
    <property type="evidence" value="ECO:0007669"/>
    <property type="project" value="TreeGrafter"/>
</dbReference>
<dbReference type="PANTHER" id="PTHR30387:SF2">
    <property type="entry name" value="MANNONATE DEHYDRATASE"/>
    <property type="match status" value="1"/>
</dbReference>
<dbReference type="NCBIfam" id="NF003027">
    <property type="entry name" value="PRK03906.1"/>
    <property type="match status" value="1"/>
</dbReference>
<dbReference type="GO" id="GO:0008927">
    <property type="term" value="F:mannonate dehydratase activity"/>
    <property type="evidence" value="ECO:0007669"/>
    <property type="project" value="UniProtKB-UniRule"/>
</dbReference>
<comment type="similarity">
    <text evidence="4 9">Belongs to the mannonate dehydratase family.</text>
</comment>
<organism evidence="10 11">
    <name type="scientific">Candidatus Faeciplasma pullistercoris</name>
    <dbReference type="NCBI Taxonomy" id="2840800"/>
    <lineage>
        <taxon>Bacteria</taxon>
        <taxon>Bacillati</taxon>
        <taxon>Bacillota</taxon>
        <taxon>Clostridia</taxon>
        <taxon>Eubacteriales</taxon>
        <taxon>Oscillospiraceae</taxon>
        <taxon>Oscillospiraceae incertae sedis</taxon>
        <taxon>Candidatus Faeciplasma</taxon>
    </lineage>
</organism>
<name>A0A9D1GV40_9FIRM</name>
<reference evidence="10" key="2">
    <citation type="journal article" date="2021" name="PeerJ">
        <title>Extensive microbial diversity within the chicken gut microbiome revealed by metagenomics and culture.</title>
        <authorList>
            <person name="Gilroy R."/>
            <person name="Ravi A."/>
            <person name="Getino M."/>
            <person name="Pursley I."/>
            <person name="Horton D.L."/>
            <person name="Alikhan N.F."/>
            <person name="Baker D."/>
            <person name="Gharbi K."/>
            <person name="Hall N."/>
            <person name="Watson M."/>
            <person name="Adriaenssens E.M."/>
            <person name="Foster-Nyarko E."/>
            <person name="Jarju S."/>
            <person name="Secka A."/>
            <person name="Antonio M."/>
            <person name="Oren A."/>
            <person name="Chaudhuri R.R."/>
            <person name="La Ragione R."/>
            <person name="Hildebrand F."/>
            <person name="Pallen M.J."/>
        </authorList>
    </citation>
    <scope>NUCLEOTIDE SEQUENCE</scope>
    <source>
        <strain evidence="10">CHK33-4379</strain>
    </source>
</reference>
<proteinExistence type="inferred from homology"/>
<sequence length="364" mass="41336">MKMTFRWFGSKSDSVSLEQIRQIPGMTGVMGFLDYKPAGDVWTEEEIKEYIDEVHAAGLECEVIESVNVHEDIKLGLPTRDKYIENYRITIRNLAKYGVKCIVYNFMPVLDWLRTDLARPNPDGSTSMYYDEAELGTLSPIDIVKRTADNCNGFSLPGWEPERLEDLEKVLKLYENVDEEKLLENYRYFLEGIIPTCEECGVVMACHPDDPGWKIFGLPRVAHSQEGYDKIIKLYDSPCNTVCLCTGSLGSNVSNDVPSIIRHFGKMGRIGCLHVRNLQHLGSDRCFCESSHLSSDGDLDMYEIMKAIYETCPNTYIRPDHGRMIWGEVGRPGYGLYDRALGVCYLNGLWEAIDKSAKSDTEVK</sequence>
<evidence type="ECO:0000256" key="1">
    <source>
        <dbReference type="ARBA" id="ARBA00001794"/>
    </source>
</evidence>
<evidence type="ECO:0000256" key="8">
    <source>
        <dbReference type="ARBA" id="ARBA00023239"/>
    </source>
</evidence>
<comment type="function">
    <text evidence="2 9">Catalyzes the dehydration of D-mannonate.</text>
</comment>
<evidence type="ECO:0000256" key="2">
    <source>
        <dbReference type="ARBA" id="ARBA00002713"/>
    </source>
</evidence>
<evidence type="ECO:0000256" key="4">
    <source>
        <dbReference type="ARBA" id="ARBA00007389"/>
    </source>
</evidence>
<keyword evidence="8 9" id="KW-0456">Lyase</keyword>
<dbReference type="GO" id="GO:0042840">
    <property type="term" value="P:D-glucuronate catabolic process"/>
    <property type="evidence" value="ECO:0007669"/>
    <property type="project" value="TreeGrafter"/>
</dbReference>
<dbReference type="AlphaFoldDB" id="A0A9D1GV40"/>
<evidence type="ECO:0000256" key="5">
    <source>
        <dbReference type="ARBA" id="ARBA00012927"/>
    </source>
</evidence>